<protein>
    <submittedName>
        <fullName evidence="3">Sulfite exporter TauE/SafE family protein</fullName>
    </submittedName>
</protein>
<keyword evidence="4" id="KW-1185">Reference proteome</keyword>
<name>A0A3N5YD56_9ALTE</name>
<proteinExistence type="predicted"/>
<feature type="transmembrane region" description="Helical" evidence="1">
    <location>
        <begin position="76"/>
        <end position="96"/>
    </location>
</feature>
<dbReference type="PANTHER" id="PTHR42208">
    <property type="entry name" value="HEAVY METAL TRANSPORTER-RELATED"/>
    <property type="match status" value="1"/>
</dbReference>
<evidence type="ECO:0000313" key="4">
    <source>
        <dbReference type="Proteomes" id="UP000275281"/>
    </source>
</evidence>
<feature type="transmembrane region" description="Helical" evidence="1">
    <location>
        <begin position="6"/>
        <end position="32"/>
    </location>
</feature>
<reference evidence="3 4" key="1">
    <citation type="submission" date="2018-11" db="EMBL/GenBank/DDBJ databases">
        <authorList>
            <person name="Ye M.-Q."/>
            <person name="Du Z.-J."/>
        </authorList>
    </citation>
    <scope>NUCLEOTIDE SEQUENCE [LARGE SCALE GENOMIC DNA]</scope>
    <source>
        <strain evidence="3 4">U0105</strain>
    </source>
</reference>
<dbReference type="InterPro" id="IPR039447">
    <property type="entry name" value="UreH-like_TM_dom"/>
</dbReference>
<evidence type="ECO:0000259" key="2">
    <source>
        <dbReference type="Pfam" id="PF13386"/>
    </source>
</evidence>
<feature type="transmembrane region" description="Helical" evidence="1">
    <location>
        <begin position="164"/>
        <end position="189"/>
    </location>
</feature>
<accession>A0A3N5YD56</accession>
<dbReference type="Proteomes" id="UP000275281">
    <property type="component" value="Unassembled WGS sequence"/>
</dbReference>
<dbReference type="EMBL" id="RPOK01000002">
    <property type="protein sequence ID" value="RPJ67405.1"/>
    <property type="molecule type" value="Genomic_DNA"/>
</dbReference>
<dbReference type="PANTHER" id="PTHR42208:SF1">
    <property type="entry name" value="HEAVY METAL TRANSPORTER"/>
    <property type="match status" value="1"/>
</dbReference>
<keyword evidence="1" id="KW-0812">Transmembrane</keyword>
<comment type="caution">
    <text evidence="3">The sequence shown here is derived from an EMBL/GenBank/DDBJ whole genome shotgun (WGS) entry which is preliminary data.</text>
</comment>
<feature type="transmembrane region" description="Helical" evidence="1">
    <location>
        <begin position="133"/>
        <end position="152"/>
    </location>
</feature>
<evidence type="ECO:0000313" key="3">
    <source>
        <dbReference type="EMBL" id="RPJ67405.1"/>
    </source>
</evidence>
<keyword evidence="1" id="KW-1133">Transmembrane helix</keyword>
<feature type="transmembrane region" description="Helical" evidence="1">
    <location>
        <begin position="201"/>
        <end position="217"/>
    </location>
</feature>
<dbReference type="OrthoDB" id="9798690at2"/>
<keyword evidence="1" id="KW-0472">Membrane</keyword>
<sequence length="218" mass="23765">MTEFSYISAFFIGLAGGVHCLGMCGSITLAMRAASPVNSHHFPFALSYHTGRVISYSVAGAFTGLLGGMVSTASHYGAVTLQLISIVMLILMALYLGQWYRGLTRLEQLGAHLWKKLQPVSKRFIPFRTPLHALPYGMIWGWLPCGLVYSTLTWSLASQSMQQGFFIMLAFGLGTFPVMLLASAGASSLATLLRHAATRQIIAVGLIMYAFTLLFFIL</sequence>
<evidence type="ECO:0000256" key="1">
    <source>
        <dbReference type="SAM" id="Phobius"/>
    </source>
</evidence>
<dbReference type="AlphaFoldDB" id="A0A3N5YD56"/>
<feature type="transmembrane region" description="Helical" evidence="1">
    <location>
        <begin position="53"/>
        <end position="70"/>
    </location>
</feature>
<gene>
    <name evidence="3" type="ORF">DRW07_07735</name>
</gene>
<dbReference type="RefSeq" id="WP_124027305.1">
    <property type="nucleotide sequence ID" value="NZ_JBHRSN010000015.1"/>
</dbReference>
<feature type="domain" description="Urease accessory protein UreH-like transmembrane" evidence="2">
    <location>
        <begin position="9"/>
        <end position="210"/>
    </location>
</feature>
<dbReference type="Pfam" id="PF13386">
    <property type="entry name" value="DsbD_2"/>
    <property type="match status" value="1"/>
</dbReference>
<organism evidence="3 4">
    <name type="scientific">Alteromonas sediminis</name>
    <dbReference type="NCBI Taxonomy" id="2259342"/>
    <lineage>
        <taxon>Bacteria</taxon>
        <taxon>Pseudomonadati</taxon>
        <taxon>Pseudomonadota</taxon>
        <taxon>Gammaproteobacteria</taxon>
        <taxon>Alteromonadales</taxon>
        <taxon>Alteromonadaceae</taxon>
        <taxon>Alteromonas/Salinimonas group</taxon>
        <taxon>Alteromonas</taxon>
    </lineage>
</organism>